<dbReference type="SUPFAM" id="SSF55874">
    <property type="entry name" value="ATPase domain of HSP90 chaperone/DNA topoisomerase II/histidine kinase"/>
    <property type="match status" value="1"/>
</dbReference>
<keyword evidence="1" id="KW-0812">Transmembrane</keyword>
<evidence type="ECO:0000259" key="2">
    <source>
        <dbReference type="Pfam" id="PF14501"/>
    </source>
</evidence>
<organism evidence="3 4">
    <name type="scientific">Enterococcus saccharolyticus subsp. saccharolyticus ATCC 43076</name>
    <dbReference type="NCBI Taxonomy" id="1139996"/>
    <lineage>
        <taxon>Bacteria</taxon>
        <taxon>Bacillati</taxon>
        <taxon>Bacillota</taxon>
        <taxon>Bacilli</taxon>
        <taxon>Lactobacillales</taxon>
        <taxon>Enterococcaceae</taxon>
        <taxon>Enterococcus</taxon>
    </lineage>
</organism>
<dbReference type="EMBL" id="AHYT01000012">
    <property type="protein sequence ID" value="EOT25949.1"/>
    <property type="molecule type" value="Genomic_DNA"/>
</dbReference>
<dbReference type="HOGENOM" id="CLU_046138_1_2_9"/>
<feature type="transmembrane region" description="Helical" evidence="1">
    <location>
        <begin position="31"/>
        <end position="64"/>
    </location>
</feature>
<dbReference type="InterPro" id="IPR036890">
    <property type="entry name" value="HATPase_C_sf"/>
</dbReference>
<dbReference type="InterPro" id="IPR032834">
    <property type="entry name" value="NatK-like_C"/>
</dbReference>
<comment type="caution">
    <text evidence="3">The sequence shown here is derived from an EMBL/GenBank/DDBJ whole genome shotgun (WGS) entry which is preliminary data.</text>
</comment>
<dbReference type="OrthoDB" id="1652078at2"/>
<evidence type="ECO:0000313" key="4">
    <source>
        <dbReference type="Proteomes" id="UP000014136"/>
    </source>
</evidence>
<reference evidence="3 4" key="1">
    <citation type="submission" date="2013-03" db="EMBL/GenBank/DDBJ databases">
        <title>The Genome Sequence of Enterococcus saccharolyticus ATCC_43076 (Illumina only assembly).</title>
        <authorList>
            <consortium name="The Broad Institute Genomics Platform"/>
            <consortium name="The Broad Institute Genome Sequencing Center for Infectious Disease"/>
            <person name="Earl A."/>
            <person name="Russ C."/>
            <person name="Gilmore M."/>
            <person name="Surin D."/>
            <person name="Walker B."/>
            <person name="Young S."/>
            <person name="Zeng Q."/>
            <person name="Gargeya S."/>
            <person name="Fitzgerald M."/>
            <person name="Haas B."/>
            <person name="Abouelleil A."/>
            <person name="Allen A.W."/>
            <person name="Alvarado L."/>
            <person name="Arachchi H.M."/>
            <person name="Berlin A.M."/>
            <person name="Chapman S.B."/>
            <person name="Gainer-Dewar J."/>
            <person name="Goldberg J."/>
            <person name="Griggs A."/>
            <person name="Gujja S."/>
            <person name="Hansen M."/>
            <person name="Howarth C."/>
            <person name="Imamovic A."/>
            <person name="Ireland A."/>
            <person name="Larimer J."/>
            <person name="McCowan C."/>
            <person name="Murphy C."/>
            <person name="Pearson M."/>
            <person name="Poon T.W."/>
            <person name="Priest M."/>
            <person name="Roberts A."/>
            <person name="Saif S."/>
            <person name="Shea T."/>
            <person name="Sisk P."/>
            <person name="Sykes S."/>
            <person name="Wortman J."/>
            <person name="Nusbaum C."/>
            <person name="Birren B."/>
        </authorList>
    </citation>
    <scope>NUCLEOTIDE SEQUENCE [LARGE SCALE GENOMIC DNA]</scope>
    <source>
        <strain evidence="3 4">ATCC 43076</strain>
    </source>
</reference>
<keyword evidence="1" id="KW-0472">Membrane</keyword>
<dbReference type="AlphaFoldDB" id="S0P1J4"/>
<gene>
    <name evidence="3" type="ORF">OMQ_02419</name>
</gene>
<keyword evidence="4" id="KW-1185">Reference proteome</keyword>
<feature type="transmembrane region" description="Helical" evidence="1">
    <location>
        <begin position="108"/>
        <end position="128"/>
    </location>
</feature>
<dbReference type="GO" id="GO:0042802">
    <property type="term" value="F:identical protein binding"/>
    <property type="evidence" value="ECO:0007669"/>
    <property type="project" value="TreeGrafter"/>
</dbReference>
<dbReference type="PANTHER" id="PTHR40448:SF1">
    <property type="entry name" value="TWO-COMPONENT SENSOR HISTIDINE KINASE"/>
    <property type="match status" value="1"/>
</dbReference>
<dbReference type="PANTHER" id="PTHR40448">
    <property type="entry name" value="TWO-COMPONENT SENSOR HISTIDINE KINASE"/>
    <property type="match status" value="1"/>
</dbReference>
<accession>S0P1J4</accession>
<evidence type="ECO:0000256" key="1">
    <source>
        <dbReference type="SAM" id="Phobius"/>
    </source>
</evidence>
<name>S0P1J4_9ENTE</name>
<dbReference type="PATRIC" id="fig|1139996.3.peg.2373"/>
<dbReference type="STRING" id="41997.RV16_GL000037"/>
<feature type="transmembrane region" description="Helical" evidence="1">
    <location>
        <begin position="178"/>
        <end position="198"/>
    </location>
</feature>
<feature type="transmembrane region" description="Helical" evidence="1">
    <location>
        <begin position="140"/>
        <end position="158"/>
    </location>
</feature>
<evidence type="ECO:0000313" key="3">
    <source>
        <dbReference type="EMBL" id="EOT25949.1"/>
    </source>
</evidence>
<dbReference type="eggNOG" id="COG3290">
    <property type="taxonomic scope" value="Bacteria"/>
</dbReference>
<feature type="transmembrane region" description="Helical" evidence="1">
    <location>
        <begin position="76"/>
        <end position="102"/>
    </location>
</feature>
<proteinExistence type="predicted"/>
<keyword evidence="1" id="KW-1133">Transmembrane helix</keyword>
<protein>
    <recommendedName>
        <fullName evidence="2">Sensor histidine kinase NatK-like C-terminal domain-containing protein</fullName>
    </recommendedName>
</protein>
<dbReference type="Proteomes" id="UP000014136">
    <property type="component" value="Unassembled WGS sequence"/>
</dbReference>
<dbReference type="Gene3D" id="3.30.565.10">
    <property type="entry name" value="Histidine kinase-like ATPase, C-terminal domain"/>
    <property type="match status" value="1"/>
</dbReference>
<dbReference type="Pfam" id="PF14501">
    <property type="entry name" value="HATPase_c_5"/>
    <property type="match status" value="1"/>
</dbReference>
<dbReference type="RefSeq" id="WP_016176172.1">
    <property type="nucleotide sequence ID" value="NZ_KE136391.1"/>
</dbReference>
<feature type="domain" description="Sensor histidine kinase NatK-like C-terminal" evidence="2">
    <location>
        <begin position="326"/>
        <end position="426"/>
    </location>
</feature>
<sequence>MFYLLVASSVIQTFCNFLILDRLPILKKYNLFLAGIILIITYNLSIYISQVEIIVLFVLLFSLSYMNNPTQSIGKILLHFSIAFLLKYGLECLFPTLMIKIILSENNLWMFLWFCALLAINCLCAFIIRRYLLSKLMDVWLSLSGYVLFTIVFLYQMYKLNVYIQSLPIDSKFDTLLKIFYIFLVILIFIGVISVIMLKQHQNVALETQKKEIEYQSMQLYTIELNKQYQEIRKFRHDYINILSSMESYMELDQMTELRDYYHQHIQPTRAIFSEHFTKINDLQRIEDPAIRSIFTTKLLLAQEKNISVQLEINELIQLPTSIDPVILVRILGILLDNAIEELSILKQGTLEIAIFSLNQDYVFIIQNTARMNIEPLHQLRINGFSTKGNHRGIGLNTVDTLVQQVPNLLLETIIDNHLFTQKLTLSASPHPKILS</sequence>